<keyword evidence="4 19" id="KW-0732">Signal</keyword>
<keyword evidence="3" id="KW-0964">Secreted</keyword>
<evidence type="ECO:0000256" key="13">
    <source>
        <dbReference type="ARBA" id="ARBA00037312"/>
    </source>
</evidence>
<dbReference type="SMART" id="SM00710">
    <property type="entry name" value="PbH1"/>
    <property type="match status" value="4"/>
</dbReference>
<dbReference type="GO" id="GO:0047911">
    <property type="term" value="F:galacturan 1,4-alpha-galacturonidase activity"/>
    <property type="evidence" value="ECO:0007669"/>
    <property type="project" value="UniProtKB-EC"/>
</dbReference>
<sequence>MAPFSILKFVSILGFAVSALAATCEVAGGTSDDGPAIAAALSTCNNGGTVVLDKTYTLATVLQTTALNNVAIQLTGTIKLSPEISYWKASGVQLTYQSAYTAWTIGGSGIHIYGGGTFNASGDTWYAAGTTGPIPWVIYNAKNVLVENINMVQSPFWHNFIYQSSNVTFNNINLNSIQTDGSQAQNTDGWDIYRSSNVAITNSHIINGDDCVSLKPNSTNVLVQNLYCQGSHGISMGSVGQYAGVQDIIQNVLVKNITMVNAENGARIKAFGGSSSSTSTTGGGNGYVQNITFQDFKCDAVTLPIVIDQCYETSTSTCASYPSKVLINDIHYINVTGTGTKSKEVVSMVCSDVCEDITAVGTSLVGTSGSSEYYCTNIGSLTSLDFPCSVAGSVVSSSKSSTTTKKTTTKTTTTKTSTTSTKTTTTT</sequence>
<evidence type="ECO:0000313" key="20">
    <source>
        <dbReference type="EMBL" id="CZR52369.1"/>
    </source>
</evidence>
<dbReference type="InterPro" id="IPR000743">
    <property type="entry name" value="Glyco_hydro_28"/>
</dbReference>
<keyword evidence="5" id="KW-0677">Repeat</keyword>
<accession>A0A1L7WHX5</accession>
<evidence type="ECO:0000256" key="16">
    <source>
        <dbReference type="PROSITE-ProRule" id="PRU10052"/>
    </source>
</evidence>
<keyword evidence="6 17" id="KW-0378">Hydrolase</keyword>
<dbReference type="InterPro" id="IPR012334">
    <property type="entry name" value="Pectin_lyas_fold"/>
</dbReference>
<evidence type="ECO:0000256" key="11">
    <source>
        <dbReference type="ARBA" id="ARBA00023316"/>
    </source>
</evidence>
<evidence type="ECO:0000256" key="3">
    <source>
        <dbReference type="ARBA" id="ARBA00022525"/>
    </source>
</evidence>
<dbReference type="STRING" id="576137.A0A1L7WHX5"/>
<evidence type="ECO:0000256" key="2">
    <source>
        <dbReference type="ARBA" id="ARBA00008834"/>
    </source>
</evidence>
<keyword evidence="8" id="KW-0325">Glycoprotein</keyword>
<gene>
    <name evidence="20" type="ORF">PAC_02246</name>
</gene>
<dbReference type="SUPFAM" id="SSF51126">
    <property type="entry name" value="Pectin lyase-like"/>
    <property type="match status" value="1"/>
</dbReference>
<evidence type="ECO:0000313" key="21">
    <source>
        <dbReference type="Proteomes" id="UP000184330"/>
    </source>
</evidence>
<dbReference type="InterPro" id="IPR011050">
    <property type="entry name" value="Pectin_lyase_fold/virulence"/>
</dbReference>
<dbReference type="GO" id="GO:0045490">
    <property type="term" value="P:pectin catabolic process"/>
    <property type="evidence" value="ECO:0007669"/>
    <property type="project" value="UniProtKB-ARBA"/>
</dbReference>
<keyword evidence="10 17" id="KW-0326">Glycosidase</keyword>
<evidence type="ECO:0000256" key="9">
    <source>
        <dbReference type="ARBA" id="ARBA00023277"/>
    </source>
</evidence>
<keyword evidence="11" id="KW-0961">Cell wall biogenesis/degradation</keyword>
<evidence type="ECO:0000256" key="14">
    <source>
        <dbReference type="ARBA" id="ARBA00038933"/>
    </source>
</evidence>
<dbReference type="Proteomes" id="UP000184330">
    <property type="component" value="Unassembled WGS sequence"/>
</dbReference>
<evidence type="ECO:0000256" key="6">
    <source>
        <dbReference type="ARBA" id="ARBA00022801"/>
    </source>
</evidence>
<keyword evidence="12" id="KW-0624">Polysaccharide degradation</keyword>
<dbReference type="Pfam" id="PF00295">
    <property type="entry name" value="Glyco_hydro_28"/>
    <property type="match status" value="1"/>
</dbReference>
<dbReference type="OrthoDB" id="187139at2759"/>
<dbReference type="PANTHER" id="PTHR31736:SF12">
    <property type="entry name" value="EXO-POLYGALACTURONASE, PUTATIVE-RELATED"/>
    <property type="match status" value="1"/>
</dbReference>
<protein>
    <recommendedName>
        <fullName evidence="14">galacturonan 1,4-alpha-galacturonidase</fullName>
        <ecNumber evidence="14">3.2.1.67</ecNumber>
    </recommendedName>
</protein>
<evidence type="ECO:0000256" key="8">
    <source>
        <dbReference type="ARBA" id="ARBA00023180"/>
    </source>
</evidence>
<keyword evidence="21" id="KW-1185">Reference proteome</keyword>
<dbReference type="PANTHER" id="PTHR31736">
    <property type="match status" value="1"/>
</dbReference>
<dbReference type="InterPro" id="IPR006626">
    <property type="entry name" value="PbH1"/>
</dbReference>
<feature type="compositionally biased region" description="Low complexity" evidence="18">
    <location>
        <begin position="396"/>
        <end position="427"/>
    </location>
</feature>
<reference evidence="20 21" key="1">
    <citation type="submission" date="2016-03" db="EMBL/GenBank/DDBJ databases">
        <authorList>
            <person name="Ploux O."/>
        </authorList>
    </citation>
    <scope>NUCLEOTIDE SEQUENCE [LARGE SCALE GENOMIC DNA]</scope>
    <source>
        <strain evidence="20 21">UAMH 11012</strain>
    </source>
</reference>
<evidence type="ECO:0000256" key="17">
    <source>
        <dbReference type="RuleBase" id="RU361169"/>
    </source>
</evidence>
<evidence type="ECO:0000256" key="18">
    <source>
        <dbReference type="SAM" id="MobiDB-lite"/>
    </source>
</evidence>
<dbReference type="EMBL" id="FJOG01000002">
    <property type="protein sequence ID" value="CZR52369.1"/>
    <property type="molecule type" value="Genomic_DNA"/>
</dbReference>
<evidence type="ECO:0000256" key="12">
    <source>
        <dbReference type="ARBA" id="ARBA00023326"/>
    </source>
</evidence>
<comment type="catalytic activity">
    <reaction evidence="15">
        <text>[(1-&gt;4)-alpha-D-galacturonosyl](n) + H2O = alpha-D-galacturonate + [(1-&gt;4)-alpha-D-galacturonosyl](n-1)</text>
        <dbReference type="Rhea" id="RHEA:14117"/>
        <dbReference type="Rhea" id="RHEA-COMP:14570"/>
        <dbReference type="Rhea" id="RHEA-COMP:14572"/>
        <dbReference type="ChEBI" id="CHEBI:15377"/>
        <dbReference type="ChEBI" id="CHEBI:58658"/>
        <dbReference type="ChEBI" id="CHEBI:140523"/>
        <dbReference type="EC" id="3.2.1.67"/>
    </reaction>
</comment>
<dbReference type="Gene3D" id="2.160.20.10">
    <property type="entry name" value="Single-stranded right-handed beta-helix, Pectin lyase-like"/>
    <property type="match status" value="1"/>
</dbReference>
<organism evidence="20 21">
    <name type="scientific">Phialocephala subalpina</name>
    <dbReference type="NCBI Taxonomy" id="576137"/>
    <lineage>
        <taxon>Eukaryota</taxon>
        <taxon>Fungi</taxon>
        <taxon>Dikarya</taxon>
        <taxon>Ascomycota</taxon>
        <taxon>Pezizomycotina</taxon>
        <taxon>Leotiomycetes</taxon>
        <taxon>Helotiales</taxon>
        <taxon>Mollisiaceae</taxon>
        <taxon>Phialocephala</taxon>
        <taxon>Phialocephala fortinii species complex</taxon>
    </lineage>
</organism>
<feature type="signal peptide" evidence="19">
    <location>
        <begin position="1"/>
        <end position="21"/>
    </location>
</feature>
<dbReference type="AlphaFoldDB" id="A0A1L7WHX5"/>
<name>A0A1L7WHX5_9HELO</name>
<comment type="similarity">
    <text evidence="2 17">Belongs to the glycosyl hydrolase 28 family.</text>
</comment>
<dbReference type="EC" id="3.2.1.67" evidence="14"/>
<evidence type="ECO:0000256" key="4">
    <source>
        <dbReference type="ARBA" id="ARBA00022729"/>
    </source>
</evidence>
<evidence type="ECO:0000256" key="1">
    <source>
        <dbReference type="ARBA" id="ARBA00004613"/>
    </source>
</evidence>
<evidence type="ECO:0000256" key="10">
    <source>
        <dbReference type="ARBA" id="ARBA00023295"/>
    </source>
</evidence>
<evidence type="ECO:0000256" key="7">
    <source>
        <dbReference type="ARBA" id="ARBA00023157"/>
    </source>
</evidence>
<keyword evidence="7" id="KW-1015">Disulfide bond</keyword>
<dbReference type="PROSITE" id="PS00502">
    <property type="entry name" value="POLYGALACTURONASE"/>
    <property type="match status" value="1"/>
</dbReference>
<evidence type="ECO:0000256" key="15">
    <source>
        <dbReference type="ARBA" id="ARBA00048766"/>
    </source>
</evidence>
<evidence type="ECO:0000256" key="5">
    <source>
        <dbReference type="ARBA" id="ARBA00022737"/>
    </source>
</evidence>
<proteinExistence type="inferred from homology"/>
<feature type="region of interest" description="Disordered" evidence="18">
    <location>
        <begin position="393"/>
        <end position="427"/>
    </location>
</feature>
<keyword evidence="9" id="KW-0119">Carbohydrate metabolism</keyword>
<comment type="subcellular location">
    <subcellularLocation>
        <location evidence="1">Secreted</location>
    </subcellularLocation>
</comment>
<feature type="active site" evidence="16">
    <location>
        <position position="232"/>
    </location>
</feature>
<dbReference type="GO" id="GO:0004650">
    <property type="term" value="F:polygalacturonase activity"/>
    <property type="evidence" value="ECO:0007669"/>
    <property type="project" value="InterPro"/>
</dbReference>
<comment type="function">
    <text evidence="13">Specific in hydrolyzing the terminal glycosidic bond of polygalacturonic acid and oligogalacturonates.</text>
</comment>
<dbReference type="GO" id="GO:0071555">
    <property type="term" value="P:cell wall organization"/>
    <property type="evidence" value="ECO:0007669"/>
    <property type="project" value="UniProtKB-KW"/>
</dbReference>
<evidence type="ECO:0000256" key="19">
    <source>
        <dbReference type="SAM" id="SignalP"/>
    </source>
</evidence>
<dbReference type="GO" id="GO:0005576">
    <property type="term" value="C:extracellular region"/>
    <property type="evidence" value="ECO:0007669"/>
    <property type="project" value="UniProtKB-SubCell"/>
</dbReference>
<feature type="chain" id="PRO_5012228199" description="galacturonan 1,4-alpha-galacturonidase" evidence="19">
    <location>
        <begin position="22"/>
        <end position="427"/>
    </location>
</feature>